<proteinExistence type="inferred from homology"/>
<evidence type="ECO:0000256" key="1">
    <source>
        <dbReference type="ARBA" id="ARBA00008791"/>
    </source>
</evidence>
<dbReference type="EMBL" id="PDTV01000007">
    <property type="protein sequence ID" value="PIE83067.1"/>
    <property type="molecule type" value="Genomic_DNA"/>
</dbReference>
<dbReference type="InterPro" id="IPR006015">
    <property type="entry name" value="Universal_stress_UspA"/>
</dbReference>
<comment type="caution">
    <text evidence="5">The sequence shown here is derived from an EMBL/GenBank/DDBJ whole genome shotgun (WGS) entry which is preliminary data.</text>
</comment>
<evidence type="ECO:0000313" key="6">
    <source>
        <dbReference type="Proteomes" id="UP000229278"/>
    </source>
</evidence>
<dbReference type="CDD" id="cd00293">
    <property type="entry name" value="USP-like"/>
    <property type="match status" value="1"/>
</dbReference>
<dbReference type="SUPFAM" id="SSF52402">
    <property type="entry name" value="Adenine nucleotide alpha hydrolases-like"/>
    <property type="match status" value="1"/>
</dbReference>
<name>A0A2G6PET2_9GAMM</name>
<evidence type="ECO:0000256" key="3">
    <source>
        <dbReference type="ARBA" id="ARBA00022840"/>
    </source>
</evidence>
<gene>
    <name evidence="5" type="ORF">CSA09_03065</name>
</gene>
<reference evidence="5 6" key="1">
    <citation type="submission" date="2017-10" db="EMBL/GenBank/DDBJ databases">
        <title>Novel microbial diversity and functional potential in the marine mammal oral microbiome.</title>
        <authorList>
            <person name="Dudek N.K."/>
            <person name="Sun C.L."/>
            <person name="Burstein D."/>
            <person name="Kantor R.S."/>
            <person name="Aliaga Goltsman D.S."/>
            <person name="Bik E.M."/>
            <person name="Thomas B.C."/>
            <person name="Banfield J.F."/>
            <person name="Relman D.A."/>
        </authorList>
    </citation>
    <scope>NUCLEOTIDE SEQUENCE [LARGE SCALE GENOMIC DNA]</scope>
    <source>
        <strain evidence="5">DOLJORAL78_50_517</strain>
    </source>
</reference>
<feature type="domain" description="UspA" evidence="4">
    <location>
        <begin position="6"/>
        <end position="159"/>
    </location>
</feature>
<accession>A0A2G6PET2</accession>
<keyword evidence="2" id="KW-0547">Nucleotide-binding</keyword>
<evidence type="ECO:0000313" key="5">
    <source>
        <dbReference type="EMBL" id="PIE83067.1"/>
    </source>
</evidence>
<dbReference type="Proteomes" id="UP000229278">
    <property type="component" value="Unassembled WGS sequence"/>
</dbReference>
<dbReference type="PRINTS" id="PR01438">
    <property type="entry name" value="UNVRSLSTRESS"/>
</dbReference>
<evidence type="ECO:0000259" key="4">
    <source>
        <dbReference type="Pfam" id="PF00582"/>
    </source>
</evidence>
<sequence length="173" mass="19426">MLPKIHTILYTTALGKHTRPVFRFAVSLAQQHNAKIILLNVAEPLSNSVRFLMENYLGTKKAEELRHEANSGILEKIHSRLEAFCKKELDATLTETEIISEIRVTCGTPCEVILEEADRCNADLIVMGTHTHSDIYSHLLGSTARRVTLLSKRPVLIIPIVDNEGTQWNESVI</sequence>
<dbReference type="InterPro" id="IPR014729">
    <property type="entry name" value="Rossmann-like_a/b/a_fold"/>
</dbReference>
<keyword evidence="3" id="KW-0067">ATP-binding</keyword>
<dbReference type="PANTHER" id="PTHR46268">
    <property type="entry name" value="STRESS RESPONSE PROTEIN NHAX"/>
    <property type="match status" value="1"/>
</dbReference>
<comment type="similarity">
    <text evidence="1">Belongs to the universal stress protein A family.</text>
</comment>
<dbReference type="GO" id="GO:0005524">
    <property type="term" value="F:ATP binding"/>
    <property type="evidence" value="ECO:0007669"/>
    <property type="project" value="UniProtKB-KW"/>
</dbReference>
<evidence type="ECO:0000256" key="2">
    <source>
        <dbReference type="ARBA" id="ARBA00022741"/>
    </source>
</evidence>
<dbReference type="PANTHER" id="PTHR46268:SF27">
    <property type="entry name" value="UNIVERSAL STRESS PROTEIN RV2623"/>
    <property type="match status" value="1"/>
</dbReference>
<dbReference type="InterPro" id="IPR006016">
    <property type="entry name" value="UspA"/>
</dbReference>
<organism evidence="5 6">
    <name type="scientific">Candidatus Contendibacter odensensis</name>
    <dbReference type="NCBI Taxonomy" id="1400860"/>
    <lineage>
        <taxon>Bacteria</taxon>
        <taxon>Pseudomonadati</taxon>
        <taxon>Pseudomonadota</taxon>
        <taxon>Gammaproteobacteria</taxon>
        <taxon>Candidatus Competibacteraceae</taxon>
        <taxon>Candidatus Contendibacter</taxon>
    </lineage>
</organism>
<protein>
    <submittedName>
        <fullName evidence="5">Universal stress protein UspA</fullName>
    </submittedName>
</protein>
<dbReference type="Gene3D" id="3.40.50.620">
    <property type="entry name" value="HUPs"/>
    <property type="match status" value="1"/>
</dbReference>
<dbReference type="Pfam" id="PF00582">
    <property type="entry name" value="Usp"/>
    <property type="match status" value="1"/>
</dbReference>
<dbReference type="AlphaFoldDB" id="A0A2G6PET2"/>